<evidence type="ECO:0000256" key="1">
    <source>
        <dbReference type="SAM" id="Coils"/>
    </source>
</evidence>
<organism evidence="4">
    <name type="scientific">Haemonchus placei</name>
    <name type="common">Barber's pole worm</name>
    <dbReference type="NCBI Taxonomy" id="6290"/>
    <lineage>
        <taxon>Eukaryota</taxon>
        <taxon>Metazoa</taxon>
        <taxon>Ecdysozoa</taxon>
        <taxon>Nematoda</taxon>
        <taxon>Chromadorea</taxon>
        <taxon>Rhabditida</taxon>
        <taxon>Rhabditina</taxon>
        <taxon>Rhabditomorpha</taxon>
        <taxon>Strongyloidea</taxon>
        <taxon>Trichostrongylidae</taxon>
        <taxon>Haemonchus</taxon>
    </lineage>
</organism>
<feature type="coiled-coil region" evidence="1">
    <location>
        <begin position="21"/>
        <end position="55"/>
    </location>
</feature>
<keyword evidence="3" id="KW-1185">Reference proteome</keyword>
<protein>
    <submittedName>
        <fullName evidence="2 4">Uncharacterized protein</fullName>
    </submittedName>
</protein>
<accession>A0A0N4WGK9</accession>
<reference evidence="2 3" key="2">
    <citation type="submission" date="2018-11" db="EMBL/GenBank/DDBJ databases">
        <authorList>
            <consortium name="Pathogen Informatics"/>
        </authorList>
    </citation>
    <scope>NUCLEOTIDE SEQUENCE [LARGE SCALE GENOMIC DNA]</scope>
    <source>
        <strain evidence="2 3">MHpl1</strain>
    </source>
</reference>
<reference evidence="4" key="1">
    <citation type="submission" date="2017-02" db="UniProtKB">
        <authorList>
            <consortium name="WormBaseParasite"/>
        </authorList>
    </citation>
    <scope>IDENTIFICATION</scope>
</reference>
<sequence length="160" mass="18847">MVAKRKKKALSLRGERVQYPVQQACDEIAELQQQLRQAIQALRNFRMTINEFESRQRCKTQEIGGAIQNPNKHFMQCTFANEEGIFILIRVQDTCSRKEERNASFERNYALIASATTVQEGSDAETQHEMLLLRLQWAPFCAMYLSRKERICILYYIWNY</sequence>
<proteinExistence type="predicted"/>
<evidence type="ECO:0000313" key="2">
    <source>
        <dbReference type="EMBL" id="VDO38792.1"/>
    </source>
</evidence>
<dbReference type="EMBL" id="UZAF01017177">
    <property type="protein sequence ID" value="VDO38792.1"/>
    <property type="molecule type" value="Genomic_DNA"/>
</dbReference>
<evidence type="ECO:0000313" key="3">
    <source>
        <dbReference type="Proteomes" id="UP000268014"/>
    </source>
</evidence>
<dbReference type="AlphaFoldDB" id="A0A0N4WGK9"/>
<keyword evidence="1" id="KW-0175">Coiled coil</keyword>
<evidence type="ECO:0000313" key="4">
    <source>
        <dbReference type="WBParaSite" id="HPLM_0000994901-mRNA-1"/>
    </source>
</evidence>
<dbReference type="WBParaSite" id="HPLM_0000994901-mRNA-1">
    <property type="protein sequence ID" value="HPLM_0000994901-mRNA-1"/>
    <property type="gene ID" value="HPLM_0000994901"/>
</dbReference>
<gene>
    <name evidence="2" type="ORF">HPLM_LOCUS9941</name>
</gene>
<name>A0A0N4WGK9_HAEPC</name>
<dbReference type="Proteomes" id="UP000268014">
    <property type="component" value="Unassembled WGS sequence"/>
</dbReference>